<evidence type="ECO:0000259" key="5">
    <source>
        <dbReference type="PROSITE" id="PS51078"/>
    </source>
</evidence>
<protein>
    <submittedName>
        <fullName evidence="6">IclR family transcriptional regulator</fullName>
    </submittedName>
</protein>
<feature type="domain" description="IclR-ED" evidence="5">
    <location>
        <begin position="70"/>
        <end position="252"/>
    </location>
</feature>
<dbReference type="GO" id="GO:0003700">
    <property type="term" value="F:DNA-binding transcription factor activity"/>
    <property type="evidence" value="ECO:0007669"/>
    <property type="project" value="TreeGrafter"/>
</dbReference>
<dbReference type="InterPro" id="IPR050707">
    <property type="entry name" value="HTH_MetabolicPath_Reg"/>
</dbReference>
<dbReference type="SMART" id="SM00346">
    <property type="entry name" value="HTH_ICLR"/>
    <property type="match status" value="1"/>
</dbReference>
<accession>A0A554MUT1</accession>
<dbReference type="OrthoDB" id="14763at2157"/>
<dbReference type="SUPFAM" id="SSF46785">
    <property type="entry name" value="Winged helix' DNA-binding domain"/>
    <property type="match status" value="1"/>
</dbReference>
<dbReference type="AlphaFoldDB" id="A0A554MUT1"/>
<gene>
    <name evidence="6" type="ORF">DP107_17720</name>
</gene>
<comment type="caution">
    <text evidence="6">The sequence shown here is derived from an EMBL/GenBank/DDBJ whole genome shotgun (WGS) entry which is preliminary data.</text>
</comment>
<dbReference type="InterPro" id="IPR014757">
    <property type="entry name" value="Tscrpt_reg_IclR_C"/>
</dbReference>
<dbReference type="Gene3D" id="3.30.450.40">
    <property type="match status" value="1"/>
</dbReference>
<evidence type="ECO:0000313" key="7">
    <source>
        <dbReference type="Proteomes" id="UP000319894"/>
    </source>
</evidence>
<dbReference type="InterPro" id="IPR029016">
    <property type="entry name" value="GAF-like_dom_sf"/>
</dbReference>
<keyword evidence="7" id="KW-1185">Reference proteome</keyword>
<keyword evidence="2" id="KW-0238">DNA-binding</keyword>
<evidence type="ECO:0000256" key="3">
    <source>
        <dbReference type="ARBA" id="ARBA00023163"/>
    </source>
</evidence>
<evidence type="ECO:0000313" key="6">
    <source>
        <dbReference type="EMBL" id="TSD08908.1"/>
    </source>
</evidence>
<dbReference type="EMBL" id="QMDX01000021">
    <property type="protein sequence ID" value="TSD08908.1"/>
    <property type="molecule type" value="Genomic_DNA"/>
</dbReference>
<evidence type="ECO:0000259" key="4">
    <source>
        <dbReference type="PROSITE" id="PS51077"/>
    </source>
</evidence>
<organism evidence="6 7">
    <name type="scientific">Haloglomus irregulare</name>
    <dbReference type="NCBI Taxonomy" id="2234134"/>
    <lineage>
        <taxon>Archaea</taxon>
        <taxon>Methanobacteriati</taxon>
        <taxon>Methanobacteriota</taxon>
        <taxon>Stenosarchaea group</taxon>
        <taxon>Halobacteria</taxon>
        <taxon>Halobacteriales</taxon>
        <taxon>Natronomonadaceae</taxon>
        <taxon>Haloglomus</taxon>
    </lineage>
</organism>
<dbReference type="InterPro" id="IPR036390">
    <property type="entry name" value="WH_DNA-bd_sf"/>
</dbReference>
<sequence>MLANSPSRQVKSVQKALELLGHLQEFGHATPKQLTKELSLSKSSVHNYLATLEMNGYVENDDGMYRLGLRFLTHGSAAKSIIGNKRPITRAIGRLAEEFSQPIWWITEENGRGYFIEGEAPDDASKMYGRLGKRSYLHTHAPGKAILALCSRKYVERISEYHGLPEQTPRTTTDIDALQEELTGIRNREFAVSEGENILGILSVGTAFEDGDGQRHAIGVFGHSRNFAGNRTNNIGRQLVSQVRELERILADGGQ</sequence>
<dbReference type="Pfam" id="PF01614">
    <property type="entry name" value="IclR_C"/>
    <property type="match status" value="1"/>
</dbReference>
<dbReference type="PROSITE" id="PS51077">
    <property type="entry name" value="HTH_ICLR"/>
    <property type="match status" value="1"/>
</dbReference>
<keyword evidence="3" id="KW-0804">Transcription</keyword>
<feature type="domain" description="HTH iclR-type" evidence="4">
    <location>
        <begin position="10"/>
        <end position="69"/>
    </location>
</feature>
<dbReference type="SUPFAM" id="SSF55781">
    <property type="entry name" value="GAF domain-like"/>
    <property type="match status" value="1"/>
</dbReference>
<dbReference type="GO" id="GO:0003677">
    <property type="term" value="F:DNA binding"/>
    <property type="evidence" value="ECO:0007669"/>
    <property type="project" value="UniProtKB-KW"/>
</dbReference>
<keyword evidence="1" id="KW-0805">Transcription regulation</keyword>
<dbReference type="RefSeq" id="WP_144263450.1">
    <property type="nucleotide sequence ID" value="NZ_QMDX01000021.1"/>
</dbReference>
<dbReference type="Pfam" id="PF09339">
    <property type="entry name" value="HTH_IclR"/>
    <property type="match status" value="1"/>
</dbReference>
<dbReference type="Gene3D" id="1.10.10.10">
    <property type="entry name" value="Winged helix-like DNA-binding domain superfamily/Winged helix DNA-binding domain"/>
    <property type="match status" value="1"/>
</dbReference>
<evidence type="ECO:0000256" key="2">
    <source>
        <dbReference type="ARBA" id="ARBA00023125"/>
    </source>
</evidence>
<dbReference type="InterPro" id="IPR005471">
    <property type="entry name" value="Tscrpt_reg_IclR_N"/>
</dbReference>
<dbReference type="InterPro" id="IPR036388">
    <property type="entry name" value="WH-like_DNA-bd_sf"/>
</dbReference>
<dbReference type="GO" id="GO:0045892">
    <property type="term" value="P:negative regulation of DNA-templated transcription"/>
    <property type="evidence" value="ECO:0007669"/>
    <property type="project" value="TreeGrafter"/>
</dbReference>
<dbReference type="PANTHER" id="PTHR30136">
    <property type="entry name" value="HELIX-TURN-HELIX TRANSCRIPTIONAL REGULATOR, ICLR FAMILY"/>
    <property type="match status" value="1"/>
</dbReference>
<dbReference type="PROSITE" id="PS51078">
    <property type="entry name" value="ICLR_ED"/>
    <property type="match status" value="1"/>
</dbReference>
<name>A0A554MUT1_9EURY</name>
<dbReference type="Proteomes" id="UP000319894">
    <property type="component" value="Unassembled WGS sequence"/>
</dbReference>
<dbReference type="PANTHER" id="PTHR30136:SF35">
    <property type="entry name" value="HTH-TYPE TRANSCRIPTIONAL REGULATOR RV1719"/>
    <property type="match status" value="1"/>
</dbReference>
<proteinExistence type="predicted"/>
<evidence type="ECO:0000256" key="1">
    <source>
        <dbReference type="ARBA" id="ARBA00023015"/>
    </source>
</evidence>
<dbReference type="InParanoid" id="A0A554MUT1"/>
<reference evidence="6 7" key="1">
    <citation type="submission" date="2018-06" db="EMBL/GenBank/DDBJ databases">
        <title>Natronomonas sp. F16-60 a new haloarchaeon isolated from a solar saltern of Isla Cristina, Huelva, Spain.</title>
        <authorList>
            <person name="Duran-Viseras A."/>
            <person name="Sanchez-Porro C."/>
            <person name="Ventosa A."/>
        </authorList>
    </citation>
    <scope>NUCLEOTIDE SEQUENCE [LARGE SCALE GENOMIC DNA]</scope>
    <source>
        <strain evidence="6 7">F16-60</strain>
    </source>
</reference>